<dbReference type="SUPFAM" id="SSF53067">
    <property type="entry name" value="Actin-like ATPase domain"/>
    <property type="match status" value="1"/>
</dbReference>
<dbReference type="STRING" id="1141098.A0A1Y2EBH9"/>
<proteinExistence type="predicted"/>
<evidence type="ECO:0000313" key="3">
    <source>
        <dbReference type="Proteomes" id="UP000193689"/>
    </source>
</evidence>
<gene>
    <name evidence="2" type="ORF">BCR38DRAFT_424659</name>
</gene>
<dbReference type="OrthoDB" id="3819888at2759"/>
<feature type="region of interest" description="Disordered" evidence="1">
    <location>
        <begin position="352"/>
        <end position="372"/>
    </location>
</feature>
<comment type="caution">
    <text evidence="2">The sequence shown here is derived from an EMBL/GenBank/DDBJ whole genome shotgun (WGS) entry which is preliminary data.</text>
</comment>
<evidence type="ECO:0008006" key="4">
    <source>
        <dbReference type="Google" id="ProtNLM"/>
    </source>
</evidence>
<dbReference type="EMBL" id="MCFJ01000003">
    <property type="protein sequence ID" value="ORY68911.1"/>
    <property type="molecule type" value="Genomic_DNA"/>
</dbReference>
<accession>A0A1Y2EBH9</accession>
<name>A0A1Y2EBH9_9PEZI</name>
<dbReference type="InterPro" id="IPR043129">
    <property type="entry name" value="ATPase_NBD"/>
</dbReference>
<evidence type="ECO:0000256" key="1">
    <source>
        <dbReference type="SAM" id="MobiDB-lite"/>
    </source>
</evidence>
<sequence>MSWEKEKEATLGIDFGSTSTRAYLWCLALKKGFNVENRDKKNFTSRFDKGDFSSTGYPFDEDGPIYMGEKVNPRRESISLKYAFYPLVDGSDEFIEQYRLAEPLMRRRNDQKFLDRLKQGLMDLFSRLFRRVNEVCGVMRLRVMSIGLSIPSQWELDFEDLYRGIVAEAFHHPSEDIFFITETEALAHFLCTDIDHRNHLVENRDHIHHDVVLVLDFGGHNMNTCVFNIVYGRGNTQSFYLIGKPDGRGGGSEQWEYLIGETCLELIQQAPGETLSAKAKQSILDDFNRQKSGLGPGQPDNFDLEVIGQTGTPWQVFLSPEKITSCFNEALKEPLALATEKIQQLAKMYRSQNDRHEADGEINKGRHRRQRAQPRVIVAGGTSKHEGLQSQLRDLCQSSGLPDPVFTDDIMVQYDSVKIAMGAAYAIARPLTVDQFMRRGAAFGLQMRQHATRGNSNAENEWDDRAMFLMSKRRQIKDLKINVTGRDELKIVCDPFFDDGNNADNMHCNKCYDILYLGQPTKGWWYFTLTLVGCGDNTSLTIERRSKRHKTKRKIVAYDSRTIPLYYNRGSNSIHLGEDGRDASEFLAGFDQYARADAGKRKNGIQVEDVQQPPDVDETSVNAPENFIVLDDDSQGSTHDGDSWEGEDWNFDDPAMLKSLNPDGEVELQSANRHALNAAQVDSNQTKQLTVHFIHLCELHSNTLLRTYM</sequence>
<evidence type="ECO:0000313" key="2">
    <source>
        <dbReference type="EMBL" id="ORY68911.1"/>
    </source>
</evidence>
<dbReference type="GeneID" id="63775888"/>
<feature type="compositionally biased region" description="Basic and acidic residues" evidence="1">
    <location>
        <begin position="352"/>
        <end position="364"/>
    </location>
</feature>
<dbReference type="AlphaFoldDB" id="A0A1Y2EBH9"/>
<organism evidence="2 3">
    <name type="scientific">Pseudomassariella vexata</name>
    <dbReference type="NCBI Taxonomy" id="1141098"/>
    <lineage>
        <taxon>Eukaryota</taxon>
        <taxon>Fungi</taxon>
        <taxon>Dikarya</taxon>
        <taxon>Ascomycota</taxon>
        <taxon>Pezizomycotina</taxon>
        <taxon>Sordariomycetes</taxon>
        <taxon>Xylariomycetidae</taxon>
        <taxon>Amphisphaeriales</taxon>
        <taxon>Pseudomassariaceae</taxon>
        <taxon>Pseudomassariella</taxon>
    </lineage>
</organism>
<dbReference type="Proteomes" id="UP000193689">
    <property type="component" value="Unassembled WGS sequence"/>
</dbReference>
<dbReference type="InParanoid" id="A0A1Y2EBH9"/>
<reference evidence="2 3" key="1">
    <citation type="submission" date="2016-07" db="EMBL/GenBank/DDBJ databases">
        <title>Pervasive Adenine N6-methylation of Active Genes in Fungi.</title>
        <authorList>
            <consortium name="DOE Joint Genome Institute"/>
            <person name="Mondo S.J."/>
            <person name="Dannebaum R.O."/>
            <person name="Kuo R.C."/>
            <person name="Labutti K."/>
            <person name="Haridas S."/>
            <person name="Kuo A."/>
            <person name="Salamov A."/>
            <person name="Ahrendt S.R."/>
            <person name="Lipzen A."/>
            <person name="Sullivan W."/>
            <person name="Andreopoulos W.B."/>
            <person name="Clum A."/>
            <person name="Lindquist E."/>
            <person name="Daum C."/>
            <person name="Ramamoorthy G.K."/>
            <person name="Gryganskyi A."/>
            <person name="Culley D."/>
            <person name="Magnuson J.K."/>
            <person name="James T.Y."/>
            <person name="O'Malley M.A."/>
            <person name="Stajich J.E."/>
            <person name="Spatafora J.W."/>
            <person name="Visel A."/>
            <person name="Grigoriev I.V."/>
        </authorList>
    </citation>
    <scope>NUCLEOTIDE SEQUENCE [LARGE SCALE GENOMIC DNA]</scope>
    <source>
        <strain evidence="2 3">CBS 129021</strain>
    </source>
</reference>
<dbReference type="RefSeq" id="XP_040719198.1">
    <property type="nucleotide sequence ID" value="XM_040859676.1"/>
</dbReference>
<protein>
    <recommendedName>
        <fullName evidence="4">Actin-like ATPase domain-containing protein</fullName>
    </recommendedName>
</protein>
<keyword evidence="3" id="KW-1185">Reference proteome</keyword>